<dbReference type="PANTHER" id="PTHR43791">
    <property type="entry name" value="PERMEASE-RELATED"/>
    <property type="match status" value="1"/>
</dbReference>
<keyword evidence="4 6" id="KW-1133">Transmembrane helix</keyword>
<feature type="transmembrane region" description="Helical" evidence="6">
    <location>
        <begin position="403"/>
        <end position="424"/>
    </location>
</feature>
<feature type="transmembrane region" description="Helical" evidence="6">
    <location>
        <begin position="274"/>
        <end position="296"/>
    </location>
</feature>
<accession>A0A364LCC6</accession>
<dbReference type="GeneID" id="63798668"/>
<comment type="caution">
    <text evidence="8">The sequence shown here is derived from an EMBL/GenBank/DDBJ whole genome shotgun (WGS) entry which is preliminary data.</text>
</comment>
<evidence type="ECO:0000256" key="6">
    <source>
        <dbReference type="SAM" id="Phobius"/>
    </source>
</evidence>
<organism evidence="8 9">
    <name type="scientific">Talaromyces amestolkiae</name>
    <dbReference type="NCBI Taxonomy" id="1196081"/>
    <lineage>
        <taxon>Eukaryota</taxon>
        <taxon>Fungi</taxon>
        <taxon>Dikarya</taxon>
        <taxon>Ascomycota</taxon>
        <taxon>Pezizomycotina</taxon>
        <taxon>Eurotiomycetes</taxon>
        <taxon>Eurotiomycetidae</taxon>
        <taxon>Eurotiales</taxon>
        <taxon>Trichocomaceae</taxon>
        <taxon>Talaromyces</taxon>
        <taxon>Talaromyces sect. Talaromyces</taxon>
    </lineage>
</organism>
<feature type="transmembrane region" description="Helical" evidence="6">
    <location>
        <begin position="115"/>
        <end position="135"/>
    </location>
</feature>
<evidence type="ECO:0000256" key="3">
    <source>
        <dbReference type="ARBA" id="ARBA00022692"/>
    </source>
</evidence>
<evidence type="ECO:0000256" key="2">
    <source>
        <dbReference type="ARBA" id="ARBA00022448"/>
    </source>
</evidence>
<evidence type="ECO:0000313" key="8">
    <source>
        <dbReference type="EMBL" id="RAO73442.1"/>
    </source>
</evidence>
<dbReference type="AlphaFoldDB" id="A0A364LCC6"/>
<feature type="transmembrane region" description="Helical" evidence="6">
    <location>
        <begin position="41"/>
        <end position="59"/>
    </location>
</feature>
<dbReference type="GO" id="GO:0016020">
    <property type="term" value="C:membrane"/>
    <property type="evidence" value="ECO:0007669"/>
    <property type="project" value="UniProtKB-SubCell"/>
</dbReference>
<feature type="transmembrane region" description="Helical" evidence="6">
    <location>
        <begin position="211"/>
        <end position="233"/>
    </location>
</feature>
<keyword evidence="2" id="KW-0813">Transport</keyword>
<dbReference type="OrthoDB" id="19923at2759"/>
<feature type="transmembrane region" description="Helical" evidence="6">
    <location>
        <begin position="368"/>
        <end position="391"/>
    </location>
</feature>
<comment type="subcellular location">
    <subcellularLocation>
        <location evidence="1">Membrane</location>
        <topology evidence="1">Multi-pass membrane protein</topology>
    </subcellularLocation>
</comment>
<feature type="transmembrane region" description="Helical" evidence="6">
    <location>
        <begin position="316"/>
        <end position="335"/>
    </location>
</feature>
<feature type="transmembrane region" description="Helical" evidence="6">
    <location>
        <begin position="180"/>
        <end position="199"/>
    </location>
</feature>
<dbReference type="SUPFAM" id="SSF103473">
    <property type="entry name" value="MFS general substrate transporter"/>
    <property type="match status" value="1"/>
</dbReference>
<dbReference type="Gene3D" id="1.20.1250.20">
    <property type="entry name" value="MFS general substrate transporter like domains"/>
    <property type="match status" value="2"/>
</dbReference>
<feature type="transmembrane region" description="Helical" evidence="6">
    <location>
        <begin position="79"/>
        <end position="103"/>
    </location>
</feature>
<evidence type="ECO:0000256" key="1">
    <source>
        <dbReference type="ARBA" id="ARBA00004141"/>
    </source>
</evidence>
<dbReference type="InterPro" id="IPR011701">
    <property type="entry name" value="MFS"/>
</dbReference>
<feature type="transmembrane region" description="Helical" evidence="6">
    <location>
        <begin position="147"/>
        <end position="168"/>
    </location>
</feature>
<dbReference type="GO" id="GO:0022857">
    <property type="term" value="F:transmembrane transporter activity"/>
    <property type="evidence" value="ECO:0007669"/>
    <property type="project" value="InterPro"/>
</dbReference>
<protein>
    <recommendedName>
        <fullName evidence="7">Major facilitator superfamily (MFS) profile domain-containing protein</fullName>
    </recommendedName>
</protein>
<feature type="domain" description="Major facilitator superfamily (MFS) profile" evidence="7">
    <location>
        <begin position="45"/>
        <end position="463"/>
    </location>
</feature>
<name>A0A364LCC6_TALAM</name>
<evidence type="ECO:0000313" key="9">
    <source>
        <dbReference type="Proteomes" id="UP000249363"/>
    </source>
</evidence>
<keyword evidence="3 6" id="KW-0812">Transmembrane</keyword>
<evidence type="ECO:0000259" key="7">
    <source>
        <dbReference type="PROSITE" id="PS50850"/>
    </source>
</evidence>
<sequence length="484" mass="53473">MTLTDAEKTAVVGSNDGSVASELRTVDEVRDLFKERLCLKLDLHILVPMLFLNILSLMGRTNIGAALIQGLPADLHLTAMRVFLATTMPLVMLILFEVPSNLLMKWLEVKFNLSYLRYLSLITVCLGIVTLGQAFDKSYSALLATRFLVGIFDAGLIPGCVYVLSLYYPSIHLQWRMSMLMVANLISNIVSNILAFAIAEIHNHNGWHGWRWIFLVEGCLTIAVGLACCWSNIGRPEKATFLTQEEKDIIASSAESRVSTIGYLAEWKVFFSNILNYVWASLYVLTCSTTYSVALFSPSFVKIFRPHYSVPEVQGQVVPIFVVSAVAALLVAWLADRTNHRAGYAIIGYIFTIIGYVILHFPKRETSSVLMLGLYFISIGTFSSLPMVWTLTTLNLATPLQKAIGSGFVIGVGNIGGFVSAWIFRTSEAPFYTSGMVDGIILTSTAAGITAVAWAYITWHNKRTSRASESIESLSSGVVFKYRS</sequence>
<dbReference type="EMBL" id="MIKG01000024">
    <property type="protein sequence ID" value="RAO73442.1"/>
    <property type="molecule type" value="Genomic_DNA"/>
</dbReference>
<dbReference type="PROSITE" id="PS50850">
    <property type="entry name" value="MFS"/>
    <property type="match status" value="1"/>
</dbReference>
<dbReference type="Proteomes" id="UP000249363">
    <property type="component" value="Unassembled WGS sequence"/>
</dbReference>
<gene>
    <name evidence="8" type="ORF">BHQ10_009454</name>
</gene>
<evidence type="ECO:0000256" key="5">
    <source>
        <dbReference type="ARBA" id="ARBA00023136"/>
    </source>
</evidence>
<feature type="transmembrane region" description="Helical" evidence="6">
    <location>
        <begin position="342"/>
        <end position="362"/>
    </location>
</feature>
<keyword evidence="5 6" id="KW-0472">Membrane</keyword>
<reference evidence="8 9" key="1">
    <citation type="journal article" date="2017" name="Biotechnol. Biofuels">
        <title>Differential beta-glucosidase expression as a function of carbon source availability in Talaromyces amestolkiae: a genomic and proteomic approach.</title>
        <authorList>
            <person name="de Eugenio L.I."/>
            <person name="Mendez-Liter J.A."/>
            <person name="Nieto-Dominguez M."/>
            <person name="Alonso L."/>
            <person name="Gil-Munoz J."/>
            <person name="Barriuso J."/>
            <person name="Prieto A."/>
            <person name="Martinez M.J."/>
        </authorList>
    </citation>
    <scope>NUCLEOTIDE SEQUENCE [LARGE SCALE GENOMIC DNA]</scope>
    <source>
        <strain evidence="8 9">CIB</strain>
    </source>
</reference>
<dbReference type="Pfam" id="PF07690">
    <property type="entry name" value="MFS_1"/>
    <property type="match status" value="1"/>
</dbReference>
<dbReference type="PANTHER" id="PTHR43791:SF46">
    <property type="entry name" value="MAJOR FACILITATOR SUPERFAMILY (MFS) PROFILE DOMAIN-CONTAINING PROTEIN-RELATED"/>
    <property type="match status" value="1"/>
</dbReference>
<feature type="transmembrane region" description="Helical" evidence="6">
    <location>
        <begin position="436"/>
        <end position="457"/>
    </location>
</feature>
<dbReference type="InterPro" id="IPR036259">
    <property type="entry name" value="MFS_trans_sf"/>
</dbReference>
<dbReference type="InterPro" id="IPR020846">
    <property type="entry name" value="MFS_dom"/>
</dbReference>
<proteinExistence type="predicted"/>
<evidence type="ECO:0000256" key="4">
    <source>
        <dbReference type="ARBA" id="ARBA00022989"/>
    </source>
</evidence>
<keyword evidence="9" id="KW-1185">Reference proteome</keyword>
<dbReference type="RefSeq" id="XP_040737956.1">
    <property type="nucleotide sequence ID" value="XM_040882371.1"/>
</dbReference>